<evidence type="ECO:0000256" key="3">
    <source>
        <dbReference type="ARBA" id="ARBA00023274"/>
    </source>
</evidence>
<dbReference type="GO" id="GO:0005840">
    <property type="term" value="C:ribosome"/>
    <property type="evidence" value="ECO:0007669"/>
    <property type="project" value="UniProtKB-KW"/>
</dbReference>
<feature type="region of interest" description="Disordered" evidence="5">
    <location>
        <begin position="177"/>
        <end position="210"/>
    </location>
</feature>
<dbReference type="PANTHER" id="PTHR14413:SF16">
    <property type="entry name" value="LARGE RIBOSOMAL SUBUNIT PROTEIN BL17M"/>
    <property type="match status" value="1"/>
</dbReference>
<dbReference type="Pfam" id="PF01196">
    <property type="entry name" value="Ribosomal_L17"/>
    <property type="match status" value="1"/>
</dbReference>
<sequence length="210" mass="23543">MRHRRKGRVLGRSPAHRKALLRNLSSALFLTERDASLDDNAPKVPGRIVTTLEKAKEVRPLVEKCITIAKRSLPALEEAQKYETSAERGSDEYKKWRKSDDWKKWADARAPYVNAQRRVLQLIGDREAVSVLFDTVAERYVDRPGGYTRIMRLATPRLGDGGTRAILELVGKNDRVTRSAQRPAFEQDAPESDAAPEAEATSEEEATSAS</sequence>
<dbReference type="Proteomes" id="UP001430306">
    <property type="component" value="Unassembled WGS sequence"/>
</dbReference>
<accession>A0ABS8NSD1</accession>
<comment type="caution">
    <text evidence="6">The sequence shown here is derived from an EMBL/GenBank/DDBJ whole genome shotgun (WGS) entry which is preliminary data.</text>
</comment>
<dbReference type="SUPFAM" id="SSF64263">
    <property type="entry name" value="Prokaryotic ribosomal protein L17"/>
    <property type="match status" value="1"/>
</dbReference>
<organism evidence="6 7">
    <name type="scientific">Rhodopirellula halodulae</name>
    <dbReference type="NCBI Taxonomy" id="2894198"/>
    <lineage>
        <taxon>Bacteria</taxon>
        <taxon>Pseudomonadati</taxon>
        <taxon>Planctomycetota</taxon>
        <taxon>Planctomycetia</taxon>
        <taxon>Pirellulales</taxon>
        <taxon>Pirellulaceae</taxon>
        <taxon>Rhodopirellula</taxon>
    </lineage>
</organism>
<keyword evidence="3 4" id="KW-0687">Ribonucleoprotein</keyword>
<protein>
    <recommendedName>
        <fullName evidence="4">Large ribosomal subunit protein bL17</fullName>
    </recommendedName>
</protein>
<evidence type="ECO:0000256" key="4">
    <source>
        <dbReference type="HAMAP-Rule" id="MF_01368"/>
    </source>
</evidence>
<reference evidence="6" key="1">
    <citation type="submission" date="2021-11" db="EMBL/GenBank/DDBJ databases">
        <title>Genome sequence.</title>
        <authorList>
            <person name="Sun Q."/>
        </authorList>
    </citation>
    <scope>NUCLEOTIDE SEQUENCE</scope>
    <source>
        <strain evidence="6">JC740</strain>
    </source>
</reference>
<evidence type="ECO:0000256" key="2">
    <source>
        <dbReference type="ARBA" id="ARBA00022980"/>
    </source>
</evidence>
<dbReference type="EMBL" id="JAJKFW010000064">
    <property type="protein sequence ID" value="MCC9645371.1"/>
    <property type="molecule type" value="Genomic_DNA"/>
</dbReference>
<evidence type="ECO:0000313" key="7">
    <source>
        <dbReference type="Proteomes" id="UP001430306"/>
    </source>
</evidence>
<dbReference type="InterPro" id="IPR000456">
    <property type="entry name" value="Ribosomal_bL17"/>
</dbReference>
<dbReference type="PANTHER" id="PTHR14413">
    <property type="entry name" value="RIBOSOMAL PROTEIN L17"/>
    <property type="match status" value="1"/>
</dbReference>
<keyword evidence="2 4" id="KW-0689">Ribosomal protein</keyword>
<feature type="compositionally biased region" description="Acidic residues" evidence="5">
    <location>
        <begin position="188"/>
        <end position="210"/>
    </location>
</feature>
<evidence type="ECO:0000313" key="6">
    <source>
        <dbReference type="EMBL" id="MCC9645371.1"/>
    </source>
</evidence>
<dbReference type="Gene3D" id="3.90.1030.10">
    <property type="entry name" value="Ribosomal protein L17"/>
    <property type="match status" value="1"/>
</dbReference>
<gene>
    <name evidence="4" type="primary">rplQ</name>
    <name evidence="6" type="ORF">LOC71_24080</name>
</gene>
<name>A0ABS8NSD1_9BACT</name>
<comment type="subunit">
    <text evidence="4">Part of the 50S ribosomal subunit. Contacts protein L32.</text>
</comment>
<dbReference type="HAMAP" id="MF_01368">
    <property type="entry name" value="Ribosomal_bL17"/>
    <property type="match status" value="1"/>
</dbReference>
<keyword evidence="7" id="KW-1185">Reference proteome</keyword>
<comment type="similarity">
    <text evidence="1 4">Belongs to the bacterial ribosomal protein bL17 family.</text>
</comment>
<evidence type="ECO:0000256" key="5">
    <source>
        <dbReference type="SAM" id="MobiDB-lite"/>
    </source>
</evidence>
<evidence type="ECO:0000256" key="1">
    <source>
        <dbReference type="ARBA" id="ARBA00008777"/>
    </source>
</evidence>
<proteinExistence type="inferred from homology"/>
<dbReference type="InterPro" id="IPR036373">
    <property type="entry name" value="Ribosomal_bL17_sf"/>
</dbReference>
<dbReference type="RefSeq" id="WP_230276984.1">
    <property type="nucleotide sequence ID" value="NZ_JAJKFW010000064.1"/>
</dbReference>